<reference evidence="2" key="1">
    <citation type="journal article" date="2022" name="Mol. Ecol. Resour.">
        <title>The genomes of chicory, endive, great burdock and yacon provide insights into Asteraceae palaeo-polyploidization history and plant inulin production.</title>
        <authorList>
            <person name="Fan W."/>
            <person name="Wang S."/>
            <person name="Wang H."/>
            <person name="Wang A."/>
            <person name="Jiang F."/>
            <person name="Liu H."/>
            <person name="Zhao H."/>
            <person name="Xu D."/>
            <person name="Zhang Y."/>
        </authorList>
    </citation>
    <scope>NUCLEOTIDE SEQUENCE [LARGE SCALE GENOMIC DNA]</scope>
    <source>
        <strain evidence="2">cv. Yunnan</strain>
    </source>
</reference>
<dbReference type="EMBL" id="CM042043">
    <property type="protein sequence ID" value="KAI3694847.1"/>
    <property type="molecule type" value="Genomic_DNA"/>
</dbReference>
<evidence type="ECO:0000313" key="2">
    <source>
        <dbReference type="Proteomes" id="UP001056120"/>
    </source>
</evidence>
<evidence type="ECO:0000313" key="1">
    <source>
        <dbReference type="EMBL" id="KAI3694847.1"/>
    </source>
</evidence>
<organism evidence="1 2">
    <name type="scientific">Smallanthus sonchifolius</name>
    <dbReference type="NCBI Taxonomy" id="185202"/>
    <lineage>
        <taxon>Eukaryota</taxon>
        <taxon>Viridiplantae</taxon>
        <taxon>Streptophyta</taxon>
        <taxon>Embryophyta</taxon>
        <taxon>Tracheophyta</taxon>
        <taxon>Spermatophyta</taxon>
        <taxon>Magnoliopsida</taxon>
        <taxon>eudicotyledons</taxon>
        <taxon>Gunneridae</taxon>
        <taxon>Pentapetalae</taxon>
        <taxon>asterids</taxon>
        <taxon>campanulids</taxon>
        <taxon>Asterales</taxon>
        <taxon>Asteraceae</taxon>
        <taxon>Asteroideae</taxon>
        <taxon>Heliantheae alliance</taxon>
        <taxon>Millerieae</taxon>
        <taxon>Smallanthus</taxon>
    </lineage>
</organism>
<protein>
    <submittedName>
        <fullName evidence="1">Uncharacterized protein</fullName>
    </submittedName>
</protein>
<proteinExistence type="predicted"/>
<sequence length="154" mass="17500">MDFDDSSFILGKVKRKASFTSYSNFLGTLDHRLGSLEIDGYALARMQTLACPYYLRTLAMRSHLSDLGSEACRKEERERAEKRVLRQQFFLVPTKSVFPYSFLALSLVQIGHVLTRSFFKIFEPLKDAVGILLTGRGLAAPSQIKVLYWGSRQP</sequence>
<accession>A0ACB8ZAM3</accession>
<reference evidence="1 2" key="2">
    <citation type="journal article" date="2022" name="Mol. Ecol. Resour.">
        <title>The genomes of chicory, endive, great burdock and yacon provide insights into Asteraceae paleo-polyploidization history and plant inulin production.</title>
        <authorList>
            <person name="Fan W."/>
            <person name="Wang S."/>
            <person name="Wang H."/>
            <person name="Wang A."/>
            <person name="Jiang F."/>
            <person name="Liu H."/>
            <person name="Zhao H."/>
            <person name="Xu D."/>
            <person name="Zhang Y."/>
        </authorList>
    </citation>
    <scope>NUCLEOTIDE SEQUENCE [LARGE SCALE GENOMIC DNA]</scope>
    <source>
        <strain evidence="2">cv. Yunnan</strain>
        <tissue evidence="1">Leaves</tissue>
    </source>
</reference>
<comment type="caution">
    <text evidence="1">The sequence shown here is derived from an EMBL/GenBank/DDBJ whole genome shotgun (WGS) entry which is preliminary data.</text>
</comment>
<gene>
    <name evidence="1" type="ORF">L1987_77828</name>
</gene>
<dbReference type="Proteomes" id="UP001056120">
    <property type="component" value="Linkage Group LG26"/>
</dbReference>
<keyword evidence="2" id="KW-1185">Reference proteome</keyword>
<name>A0ACB8ZAM3_9ASTR</name>